<evidence type="ECO:0000313" key="3">
    <source>
        <dbReference type="Proteomes" id="UP000478052"/>
    </source>
</evidence>
<protein>
    <submittedName>
        <fullName evidence="2">DUF4817 domain-containing protein</fullName>
    </submittedName>
</protein>
<accession>A0A6G0VX22</accession>
<comment type="caution">
    <text evidence="2">The sequence shown here is derived from an EMBL/GenBank/DDBJ whole genome shotgun (WGS) entry which is preliminary data.</text>
</comment>
<dbReference type="InterPro" id="IPR032135">
    <property type="entry name" value="DUF4817"/>
</dbReference>
<proteinExistence type="predicted"/>
<evidence type="ECO:0000313" key="2">
    <source>
        <dbReference type="EMBL" id="KAF0712417.1"/>
    </source>
</evidence>
<name>A0A6G0VX22_APHCR</name>
<sequence>MSYSNEEKMNMLKCYTQYNNNATAAVKLYTELYGDRTIPSRFTFSRIQKNLLLHGSFNKNNTKSVRCKRVINEKNTIIVLAHLYKNPHTSLRIISG</sequence>
<reference evidence="2 3" key="1">
    <citation type="submission" date="2019-08" db="EMBL/GenBank/DDBJ databases">
        <title>Whole genome of Aphis craccivora.</title>
        <authorList>
            <person name="Voronova N.V."/>
            <person name="Shulinski R.S."/>
            <person name="Bandarenka Y.V."/>
            <person name="Zhorov D.G."/>
            <person name="Warner D."/>
        </authorList>
    </citation>
    <scope>NUCLEOTIDE SEQUENCE [LARGE SCALE GENOMIC DNA]</scope>
    <source>
        <strain evidence="2">180601</strain>
        <tissue evidence="2">Whole Body</tissue>
    </source>
</reference>
<dbReference type="Pfam" id="PF16087">
    <property type="entry name" value="DUF4817"/>
    <property type="match status" value="1"/>
</dbReference>
<feature type="domain" description="DUF4817" evidence="1">
    <location>
        <begin position="6"/>
        <end position="55"/>
    </location>
</feature>
<dbReference type="OrthoDB" id="6719073at2759"/>
<dbReference type="EMBL" id="VUJU01010930">
    <property type="protein sequence ID" value="KAF0712417.1"/>
    <property type="molecule type" value="Genomic_DNA"/>
</dbReference>
<organism evidence="2 3">
    <name type="scientific">Aphis craccivora</name>
    <name type="common">Cowpea aphid</name>
    <dbReference type="NCBI Taxonomy" id="307492"/>
    <lineage>
        <taxon>Eukaryota</taxon>
        <taxon>Metazoa</taxon>
        <taxon>Ecdysozoa</taxon>
        <taxon>Arthropoda</taxon>
        <taxon>Hexapoda</taxon>
        <taxon>Insecta</taxon>
        <taxon>Pterygota</taxon>
        <taxon>Neoptera</taxon>
        <taxon>Paraneoptera</taxon>
        <taxon>Hemiptera</taxon>
        <taxon>Sternorrhyncha</taxon>
        <taxon>Aphidomorpha</taxon>
        <taxon>Aphidoidea</taxon>
        <taxon>Aphididae</taxon>
        <taxon>Aphidini</taxon>
        <taxon>Aphis</taxon>
        <taxon>Aphis</taxon>
    </lineage>
</organism>
<dbReference type="Proteomes" id="UP000478052">
    <property type="component" value="Unassembled WGS sequence"/>
</dbReference>
<keyword evidence="3" id="KW-1185">Reference proteome</keyword>
<dbReference type="AlphaFoldDB" id="A0A6G0VX22"/>
<gene>
    <name evidence="2" type="ORF">FWK35_00031841</name>
</gene>
<evidence type="ECO:0000259" key="1">
    <source>
        <dbReference type="Pfam" id="PF16087"/>
    </source>
</evidence>